<dbReference type="SUPFAM" id="SSF54909">
    <property type="entry name" value="Dimeric alpha+beta barrel"/>
    <property type="match status" value="1"/>
</dbReference>
<dbReference type="KEGG" id="bcv:Bcav_3763"/>
<organism evidence="3 4">
    <name type="scientific">Beutenbergia cavernae (strain ATCC BAA-8 / DSM 12333 / CCUG 43141 / JCM 11478 / NBRC 16432 / NCIMB 13614 / HKI 0122)</name>
    <dbReference type="NCBI Taxonomy" id="471853"/>
    <lineage>
        <taxon>Bacteria</taxon>
        <taxon>Bacillati</taxon>
        <taxon>Actinomycetota</taxon>
        <taxon>Actinomycetes</taxon>
        <taxon>Micrococcales</taxon>
        <taxon>Beutenbergiaceae</taxon>
        <taxon>Beutenbergia</taxon>
    </lineage>
</organism>
<evidence type="ECO:0000259" key="2">
    <source>
        <dbReference type="Pfam" id="PF03795"/>
    </source>
</evidence>
<dbReference type="Proteomes" id="UP000007962">
    <property type="component" value="Chromosome"/>
</dbReference>
<evidence type="ECO:0000313" key="3">
    <source>
        <dbReference type="EMBL" id="ACQ82005.1"/>
    </source>
</evidence>
<name>C5C3U6_BEUC1</name>
<protein>
    <submittedName>
        <fullName evidence="3">YCII-related protein</fullName>
    </submittedName>
</protein>
<proteinExistence type="inferred from homology"/>
<evidence type="ECO:0000256" key="1">
    <source>
        <dbReference type="ARBA" id="ARBA00007689"/>
    </source>
</evidence>
<dbReference type="PANTHER" id="PTHR35174:SF3">
    <property type="entry name" value="BLL7171 PROTEIN"/>
    <property type="match status" value="1"/>
</dbReference>
<dbReference type="InterPro" id="IPR005545">
    <property type="entry name" value="YCII"/>
</dbReference>
<dbReference type="Gene3D" id="3.30.70.1060">
    <property type="entry name" value="Dimeric alpha+beta barrel"/>
    <property type="match status" value="1"/>
</dbReference>
<reference evidence="3 4" key="1">
    <citation type="journal article" date="2009" name="Stand. Genomic Sci.">
        <title>Complete genome sequence of Beutenbergia cavernae type strain (HKI 0122).</title>
        <authorList>
            <person name="Land M."/>
            <person name="Pukall R."/>
            <person name="Abt B."/>
            <person name="Goker M."/>
            <person name="Rohde M."/>
            <person name="Glavina Del Rio T."/>
            <person name="Tice H."/>
            <person name="Copeland A."/>
            <person name="Cheng J.F."/>
            <person name="Lucas S."/>
            <person name="Chen F."/>
            <person name="Nolan M."/>
            <person name="Bruce D."/>
            <person name="Goodwin L."/>
            <person name="Pitluck S."/>
            <person name="Ivanova N."/>
            <person name="Mavromatis K."/>
            <person name="Ovchinnikova G."/>
            <person name="Pati A."/>
            <person name="Chen A."/>
            <person name="Palaniappan K."/>
            <person name="Hauser L."/>
            <person name="Chang Y.J."/>
            <person name="Jefferies C.C."/>
            <person name="Saunders E."/>
            <person name="Brettin T."/>
            <person name="Detter J.C."/>
            <person name="Han C."/>
            <person name="Chain P."/>
            <person name="Bristow J."/>
            <person name="Eisen J.A."/>
            <person name="Markowitz V."/>
            <person name="Hugenholtz P."/>
            <person name="Kyrpides N.C."/>
            <person name="Klenk H.P."/>
            <person name="Lapidus A."/>
        </authorList>
    </citation>
    <scope>NUCLEOTIDE SEQUENCE [LARGE SCALE GENOMIC DNA]</scope>
    <source>
        <strain evidence="4">ATCC BAA-8 / DSM 12333 / NBRC 16432</strain>
    </source>
</reference>
<sequence length="128" mass="13857">MTTTTPATTYVVLIYGDESGWTSATPEQRAKEYGRHEEFARRAGEEGHELTSGAELREIATATFVRGGTVGVTAGPYAELAEQLGGLYVVRTADADGLARLVADCFREDRGLFEIRPTTPSEEQDPTS</sequence>
<dbReference type="HOGENOM" id="CLU_130902_2_2_11"/>
<dbReference type="RefSeq" id="WP_015884242.1">
    <property type="nucleotide sequence ID" value="NC_012669.1"/>
</dbReference>
<dbReference type="Pfam" id="PF03795">
    <property type="entry name" value="YCII"/>
    <property type="match status" value="1"/>
</dbReference>
<dbReference type="PANTHER" id="PTHR35174">
    <property type="entry name" value="BLL7171 PROTEIN-RELATED"/>
    <property type="match status" value="1"/>
</dbReference>
<feature type="domain" description="YCII-related" evidence="2">
    <location>
        <begin position="9"/>
        <end position="119"/>
    </location>
</feature>
<dbReference type="OrthoDB" id="668782at2"/>
<dbReference type="InterPro" id="IPR011008">
    <property type="entry name" value="Dimeric_a/b-barrel"/>
</dbReference>
<dbReference type="EMBL" id="CP001618">
    <property type="protein sequence ID" value="ACQ82005.1"/>
    <property type="molecule type" value="Genomic_DNA"/>
</dbReference>
<gene>
    <name evidence="3" type="ordered locus">Bcav_3763</name>
</gene>
<dbReference type="STRING" id="471853.Bcav_3763"/>
<dbReference type="eggNOG" id="COG3795">
    <property type="taxonomic scope" value="Bacteria"/>
</dbReference>
<dbReference type="AlphaFoldDB" id="C5C3U6"/>
<evidence type="ECO:0000313" key="4">
    <source>
        <dbReference type="Proteomes" id="UP000007962"/>
    </source>
</evidence>
<accession>C5C3U6</accession>
<comment type="similarity">
    <text evidence="1">Belongs to the YciI family.</text>
</comment>
<keyword evidence="4" id="KW-1185">Reference proteome</keyword>